<dbReference type="OMA" id="PTQFEYP"/>
<dbReference type="EMBL" id="CH476617">
    <property type="protein sequence ID" value="EEP81084.1"/>
    <property type="molecule type" value="Genomic_DNA"/>
</dbReference>
<dbReference type="HOGENOM" id="CLU_087700_1_0_1"/>
<organism evidence="2 3">
    <name type="scientific">Uncinocarpus reesii (strain UAMH 1704)</name>
    <dbReference type="NCBI Taxonomy" id="336963"/>
    <lineage>
        <taxon>Eukaryota</taxon>
        <taxon>Fungi</taxon>
        <taxon>Dikarya</taxon>
        <taxon>Ascomycota</taxon>
        <taxon>Pezizomycotina</taxon>
        <taxon>Eurotiomycetes</taxon>
        <taxon>Eurotiomycetidae</taxon>
        <taxon>Onygenales</taxon>
        <taxon>Onygenaceae</taxon>
        <taxon>Uncinocarpus</taxon>
    </lineage>
</organism>
<reference evidence="3" key="1">
    <citation type="journal article" date="2009" name="Genome Res.">
        <title>Comparative genomic analyses of the human fungal pathogens Coccidioides and their relatives.</title>
        <authorList>
            <person name="Sharpton T.J."/>
            <person name="Stajich J.E."/>
            <person name="Rounsley S.D."/>
            <person name="Gardner M.J."/>
            <person name="Wortman J.R."/>
            <person name="Jordar V.S."/>
            <person name="Maiti R."/>
            <person name="Kodira C.D."/>
            <person name="Neafsey D.E."/>
            <person name="Zeng Q."/>
            <person name="Hung C.-Y."/>
            <person name="McMahan C."/>
            <person name="Muszewska A."/>
            <person name="Grynberg M."/>
            <person name="Mandel M.A."/>
            <person name="Kellner E.M."/>
            <person name="Barker B.M."/>
            <person name="Galgiani J.N."/>
            <person name="Orbach M.J."/>
            <person name="Kirkland T.N."/>
            <person name="Cole G.T."/>
            <person name="Henn M.R."/>
            <person name="Birren B.W."/>
            <person name="Taylor J.W."/>
        </authorList>
    </citation>
    <scope>NUCLEOTIDE SEQUENCE [LARGE SCALE GENOMIC DNA]</scope>
    <source>
        <strain evidence="3">UAMH 1704</strain>
    </source>
</reference>
<gene>
    <name evidence="2" type="ORF">UREG_05926</name>
</gene>
<dbReference type="Proteomes" id="UP000002058">
    <property type="component" value="Unassembled WGS sequence"/>
</dbReference>
<evidence type="ECO:0000313" key="2">
    <source>
        <dbReference type="EMBL" id="EEP81084.1"/>
    </source>
</evidence>
<dbReference type="AlphaFoldDB" id="C4JTY7"/>
<evidence type="ECO:0000313" key="3">
    <source>
        <dbReference type="Proteomes" id="UP000002058"/>
    </source>
</evidence>
<protein>
    <recommendedName>
        <fullName evidence="4">Casein kinase substrate phosphoprotein PP28 domain-containing protein</fullName>
    </recommendedName>
</protein>
<dbReference type="GeneID" id="8444319"/>
<dbReference type="RefSeq" id="XP_002585237.1">
    <property type="nucleotide sequence ID" value="XM_002585191.1"/>
</dbReference>
<accession>C4JTY7</accession>
<sequence length="154" mass="16964">MADSVKDPANKPGAQKPKQKPKPKVADSWEDASVSSSEDEEDTYAADTTSLPPQTRAAHNDAPPLAPSSIRSQWSPASAPQGTGSPRSRPEKQTAVASRIISNALGVRTQRTEEQKAYDRAVLESERRKREREREAARQTREAEEKAKQAVWES</sequence>
<feature type="region of interest" description="Disordered" evidence="1">
    <location>
        <begin position="1"/>
        <end position="154"/>
    </location>
</feature>
<feature type="compositionally biased region" description="Basic and acidic residues" evidence="1">
    <location>
        <begin position="110"/>
        <end position="148"/>
    </location>
</feature>
<dbReference type="VEuPathDB" id="FungiDB:UREG_05926"/>
<proteinExistence type="predicted"/>
<dbReference type="InParanoid" id="C4JTY7"/>
<evidence type="ECO:0000256" key="1">
    <source>
        <dbReference type="SAM" id="MobiDB-lite"/>
    </source>
</evidence>
<evidence type="ECO:0008006" key="4">
    <source>
        <dbReference type="Google" id="ProtNLM"/>
    </source>
</evidence>
<dbReference type="OrthoDB" id="5418203at2759"/>
<feature type="compositionally biased region" description="Polar residues" evidence="1">
    <location>
        <begin position="69"/>
        <end position="86"/>
    </location>
</feature>
<keyword evidence="3" id="KW-1185">Reference proteome</keyword>
<name>C4JTY7_UNCRE</name>
<dbReference type="KEGG" id="ure:UREG_05926"/>
<dbReference type="eggNOG" id="ENOG502SQFV">
    <property type="taxonomic scope" value="Eukaryota"/>
</dbReference>